<dbReference type="PRINTS" id="PR00313">
    <property type="entry name" value="CABNDNGRPT"/>
</dbReference>
<accession>A0A561QW93</accession>
<comment type="caution">
    <text evidence="6">The sequence shown here is derived from an EMBL/GenBank/DDBJ whole genome shotgun (WGS) entry which is preliminary data.</text>
</comment>
<keyword evidence="3" id="KW-0964">Secreted</keyword>
<dbReference type="GO" id="GO:0005615">
    <property type="term" value="C:extracellular space"/>
    <property type="evidence" value="ECO:0007669"/>
    <property type="project" value="InterPro"/>
</dbReference>
<proteinExistence type="predicted"/>
<organism evidence="6 7">
    <name type="scientific">Neorhizobium alkalisoli</name>
    <dbReference type="NCBI Taxonomy" id="528178"/>
    <lineage>
        <taxon>Bacteria</taxon>
        <taxon>Pseudomonadati</taxon>
        <taxon>Pseudomonadota</taxon>
        <taxon>Alphaproteobacteria</taxon>
        <taxon>Hyphomicrobiales</taxon>
        <taxon>Rhizobiaceae</taxon>
        <taxon>Rhizobium/Agrobacterium group</taxon>
        <taxon>Neorhizobium</taxon>
    </lineage>
</organism>
<dbReference type="RefSeq" id="WP_145637225.1">
    <property type="nucleotide sequence ID" value="NZ_VIWP01000003.1"/>
</dbReference>
<dbReference type="PANTHER" id="PTHR38340">
    <property type="entry name" value="S-LAYER PROTEIN"/>
    <property type="match status" value="1"/>
</dbReference>
<dbReference type="GO" id="GO:0005509">
    <property type="term" value="F:calcium ion binding"/>
    <property type="evidence" value="ECO:0007669"/>
    <property type="project" value="InterPro"/>
</dbReference>
<dbReference type="InterPro" id="IPR018511">
    <property type="entry name" value="Hemolysin-typ_Ca-bd_CS"/>
</dbReference>
<evidence type="ECO:0000256" key="1">
    <source>
        <dbReference type="ARBA" id="ARBA00001913"/>
    </source>
</evidence>
<sequence length="274" mass="30162">MALEITVEDYAGYVKQMTPAGTVIGSLSLDGYSDDELVYSISYQQYFEAYSFDGYYYEIDTFKIDGDKIVVADDQWLRGFWSRRDDIELSFEARDKSGNLVATGGLYIDPKDVREDIRGTAKADTLQGDDGMNKLIGGAGNDILWGRGGDDILYGGAGKDSLRGGDGADIFLFKSITESKVGAADVITAWDHIPRNDIRDLIDLSAIDANTKVSGNQAFDWIGAKNFSGHASELRYVKGKADTFVYADVNGDKKADFAIQIKDSIKMYSDDFLL</sequence>
<dbReference type="Pfam" id="PF08548">
    <property type="entry name" value="Peptidase_M10_C"/>
    <property type="match status" value="1"/>
</dbReference>
<evidence type="ECO:0000313" key="6">
    <source>
        <dbReference type="EMBL" id="TWF54651.1"/>
    </source>
</evidence>
<dbReference type="InterPro" id="IPR013858">
    <property type="entry name" value="Peptidase_M10B_C"/>
</dbReference>
<protein>
    <submittedName>
        <fullName evidence="6">Hemolysin type calcium-binding protein</fullName>
    </submittedName>
</protein>
<dbReference type="PROSITE" id="PS00330">
    <property type="entry name" value="HEMOLYSIN_CALCIUM"/>
    <property type="match status" value="2"/>
</dbReference>
<dbReference type="OrthoDB" id="7788759at2"/>
<evidence type="ECO:0000259" key="5">
    <source>
        <dbReference type="Pfam" id="PF08548"/>
    </source>
</evidence>
<comment type="subcellular location">
    <subcellularLocation>
        <location evidence="2">Secreted</location>
    </subcellularLocation>
</comment>
<dbReference type="Gene3D" id="2.150.10.10">
    <property type="entry name" value="Serralysin-like metalloprotease, C-terminal"/>
    <property type="match status" value="1"/>
</dbReference>
<evidence type="ECO:0000313" key="7">
    <source>
        <dbReference type="Proteomes" id="UP000320653"/>
    </source>
</evidence>
<evidence type="ECO:0000256" key="3">
    <source>
        <dbReference type="ARBA" id="ARBA00022525"/>
    </source>
</evidence>
<dbReference type="InterPro" id="IPR001343">
    <property type="entry name" value="Hemolysn_Ca-bd"/>
</dbReference>
<dbReference type="InterPro" id="IPR050557">
    <property type="entry name" value="RTX_toxin/Mannuronan_C5-epim"/>
</dbReference>
<dbReference type="Pfam" id="PF00353">
    <property type="entry name" value="HemolysinCabind"/>
    <property type="match status" value="1"/>
</dbReference>
<evidence type="ECO:0000256" key="2">
    <source>
        <dbReference type="ARBA" id="ARBA00004613"/>
    </source>
</evidence>
<dbReference type="AlphaFoldDB" id="A0A561QW93"/>
<dbReference type="InterPro" id="IPR011049">
    <property type="entry name" value="Serralysin-like_metalloprot_C"/>
</dbReference>
<feature type="domain" description="Peptidase M10 serralysin C-terminal" evidence="5">
    <location>
        <begin position="133"/>
        <end position="266"/>
    </location>
</feature>
<dbReference type="Proteomes" id="UP000320653">
    <property type="component" value="Unassembled WGS sequence"/>
</dbReference>
<dbReference type="EMBL" id="VIWP01000003">
    <property type="protein sequence ID" value="TWF54651.1"/>
    <property type="molecule type" value="Genomic_DNA"/>
</dbReference>
<gene>
    <name evidence="6" type="ORF">FHW37_103521</name>
</gene>
<keyword evidence="4" id="KW-0677">Repeat</keyword>
<reference evidence="6 7" key="1">
    <citation type="submission" date="2019-06" db="EMBL/GenBank/DDBJ databases">
        <title>Sorghum-associated microbial communities from plants grown in Nebraska, USA.</title>
        <authorList>
            <person name="Schachtman D."/>
        </authorList>
    </citation>
    <scope>NUCLEOTIDE SEQUENCE [LARGE SCALE GENOMIC DNA]</scope>
    <source>
        <strain evidence="6 7">1225</strain>
    </source>
</reference>
<dbReference type="PANTHER" id="PTHR38340:SF1">
    <property type="entry name" value="S-LAYER PROTEIN"/>
    <property type="match status" value="1"/>
</dbReference>
<comment type="cofactor">
    <cofactor evidence="1">
        <name>Ca(2+)</name>
        <dbReference type="ChEBI" id="CHEBI:29108"/>
    </cofactor>
</comment>
<evidence type="ECO:0000256" key="4">
    <source>
        <dbReference type="ARBA" id="ARBA00022737"/>
    </source>
</evidence>
<name>A0A561QW93_9HYPH</name>
<dbReference type="SUPFAM" id="SSF51120">
    <property type="entry name" value="beta-Roll"/>
    <property type="match status" value="1"/>
</dbReference>
<keyword evidence="7" id="KW-1185">Reference proteome</keyword>